<dbReference type="AlphaFoldDB" id="A0A2Y8ZRN0"/>
<dbReference type="EMBL" id="UESZ01000001">
    <property type="protein sequence ID" value="SSA35040.1"/>
    <property type="molecule type" value="Genomic_DNA"/>
</dbReference>
<evidence type="ECO:0000313" key="2">
    <source>
        <dbReference type="EMBL" id="SSA35040.1"/>
    </source>
</evidence>
<sequence length="276" mass="30325">MVAGWEPRKPVENLEARWDYWEDKGGGNGISSEVAWLVTTPEFASEAVAHRNDLLYHYGHPLWPKGILKGDADFAWHLHPSPPHVVEALAWSVAAQLVRRHPLELTVGAGPHTTPNAVTILSDSPGVTTELGHFDPFDGYFRDHSNPVLQHVLALSVLGAEDPRERIRTTEERIKLVAPQGSSLPPSTPRSLSIRWIAQFLLIQLGSREHWFARGNGIAGWTLGAGLGERFEQRIVLNADSTVLIPGATPFNLASQRQSDESMTALVARSATTLLP</sequence>
<protein>
    <recommendedName>
        <fullName evidence="1">T3SS peptide-binding chaperone domain-containing protein</fullName>
    </recommendedName>
</protein>
<reference evidence="3" key="1">
    <citation type="submission" date="2016-10" db="EMBL/GenBank/DDBJ databases">
        <authorList>
            <person name="Varghese N."/>
            <person name="Submissions S."/>
        </authorList>
    </citation>
    <scope>NUCLEOTIDE SEQUENCE [LARGE SCALE GENOMIC DNA]</scope>
    <source>
        <strain evidence="3">DSM 22951</strain>
    </source>
</reference>
<evidence type="ECO:0000259" key="1">
    <source>
        <dbReference type="Pfam" id="PF22553"/>
    </source>
</evidence>
<proteinExistence type="predicted"/>
<dbReference type="Pfam" id="PF22553">
    <property type="entry name" value="TY-Chap2"/>
    <property type="match status" value="1"/>
</dbReference>
<dbReference type="InterPro" id="IPR054445">
    <property type="entry name" value="T3SS_chaperone_dom"/>
</dbReference>
<evidence type="ECO:0000313" key="3">
    <source>
        <dbReference type="Proteomes" id="UP000250028"/>
    </source>
</evidence>
<accession>A0A2Y8ZRN0</accession>
<gene>
    <name evidence="2" type="ORF">SAMN04489750_2375</name>
</gene>
<feature type="domain" description="T3SS peptide-binding chaperone" evidence="1">
    <location>
        <begin position="89"/>
        <end position="217"/>
    </location>
</feature>
<organism evidence="2 3">
    <name type="scientific">Branchiibius hedensis</name>
    <dbReference type="NCBI Taxonomy" id="672460"/>
    <lineage>
        <taxon>Bacteria</taxon>
        <taxon>Bacillati</taxon>
        <taxon>Actinomycetota</taxon>
        <taxon>Actinomycetes</taxon>
        <taxon>Micrococcales</taxon>
        <taxon>Dermacoccaceae</taxon>
        <taxon>Branchiibius</taxon>
    </lineage>
</organism>
<name>A0A2Y8ZRN0_9MICO</name>
<keyword evidence="3" id="KW-1185">Reference proteome</keyword>
<dbReference type="Proteomes" id="UP000250028">
    <property type="component" value="Unassembled WGS sequence"/>
</dbReference>